<dbReference type="Proteomes" id="UP000194933">
    <property type="component" value="Unassembled WGS sequence"/>
</dbReference>
<dbReference type="NCBIfam" id="TIGR03695">
    <property type="entry name" value="menH_SHCHC"/>
    <property type="match status" value="1"/>
</dbReference>
<evidence type="ECO:0000256" key="3">
    <source>
        <dbReference type="HAMAP-Rule" id="MF_01660"/>
    </source>
</evidence>
<keyword evidence="1 3" id="KW-0474">Menaquinone biosynthesis</keyword>
<comment type="catalytic activity">
    <reaction evidence="3">
        <text>5-enolpyruvoyl-6-hydroxy-2-succinyl-cyclohex-3-ene-1-carboxylate = (1R,6R)-6-hydroxy-2-succinyl-cyclohexa-2,4-diene-1-carboxylate + pyruvate</text>
        <dbReference type="Rhea" id="RHEA:25597"/>
        <dbReference type="ChEBI" id="CHEBI:15361"/>
        <dbReference type="ChEBI" id="CHEBI:58689"/>
        <dbReference type="ChEBI" id="CHEBI:58818"/>
        <dbReference type="EC" id="4.2.99.20"/>
    </reaction>
</comment>
<dbReference type="PANTHER" id="PTHR42916:SF1">
    <property type="entry name" value="PROTEIN PHYLLO, CHLOROPLASTIC"/>
    <property type="match status" value="1"/>
</dbReference>
<organism evidence="5 6">
    <name type="scientific">Candidatus Enterococcus wittei</name>
    <dbReference type="NCBI Taxonomy" id="1987383"/>
    <lineage>
        <taxon>Bacteria</taxon>
        <taxon>Bacillati</taxon>
        <taxon>Bacillota</taxon>
        <taxon>Bacilli</taxon>
        <taxon>Lactobacillales</taxon>
        <taxon>Enterococcaceae</taxon>
        <taxon>Enterococcus</taxon>
    </lineage>
</organism>
<evidence type="ECO:0000313" key="6">
    <source>
        <dbReference type="Proteomes" id="UP000194933"/>
    </source>
</evidence>
<keyword evidence="2 3" id="KW-0456">Lyase</keyword>
<dbReference type="UniPathway" id="UPA00079"/>
<evidence type="ECO:0000256" key="1">
    <source>
        <dbReference type="ARBA" id="ARBA00022428"/>
    </source>
</evidence>
<comment type="function">
    <text evidence="3">Catalyzes a proton abstraction reaction that results in 2,5-elimination of pyruvate from 2-succinyl-5-enolpyruvyl-6-hydroxy-3-cyclohexene-1-carboxylate (SEPHCHC) and the formation of 2-succinyl-6-hydroxy-2,4-cyclohexadiene-1-carboxylate (SHCHC).</text>
</comment>
<dbReference type="Gene3D" id="3.40.50.1820">
    <property type="entry name" value="alpha/beta hydrolase"/>
    <property type="match status" value="1"/>
</dbReference>
<comment type="pathway">
    <text evidence="3">Quinol/quinone metabolism; 1,4-dihydroxy-2-naphthoate biosynthesis; 1,4-dihydroxy-2-naphthoate from chorismate: step 3/7.</text>
</comment>
<sequence length="280" mass="32398">MCEHEIINGVRYAYRWLRKVDLEFPTVICLHGFTGTSKTFTFTGHDLNYLAIDLIGHGDSSIYVHPYRYQMSALVRDLAQLVSELDISSFYLLGYSMGGRVALSWMLEYPRGIKGVIIESGTAGISDTKQRHQRQKADDKLAKRLLTKPFTEFIDYWEDLPLFHSQKKLSLQKKEAIRMERLSQHPFGLAMSLMYMGTGAQKNYWPLLSECAIPLLYIAGEWDRKFNVIGLDLVKQNPEFSFQLIRNCGHCCHIEQPRGFEKLVTNWIKEKESEPPYENC</sequence>
<dbReference type="UniPathway" id="UPA01057">
    <property type="reaction ID" value="UER00900"/>
</dbReference>
<gene>
    <name evidence="3" type="primary">menH</name>
    <name evidence="5" type="ORF">A5844_000081</name>
</gene>
<dbReference type="Pfam" id="PF00561">
    <property type="entry name" value="Abhydrolase_1"/>
    <property type="match status" value="1"/>
</dbReference>
<evidence type="ECO:0000256" key="2">
    <source>
        <dbReference type="ARBA" id="ARBA00023239"/>
    </source>
</evidence>
<evidence type="ECO:0000259" key="4">
    <source>
        <dbReference type="Pfam" id="PF00561"/>
    </source>
</evidence>
<comment type="caution">
    <text evidence="5">The sequence shown here is derived from an EMBL/GenBank/DDBJ whole genome shotgun (WGS) entry which is preliminary data.</text>
</comment>
<dbReference type="SUPFAM" id="SSF53474">
    <property type="entry name" value="alpha/beta-Hydrolases"/>
    <property type="match status" value="1"/>
</dbReference>
<dbReference type="HAMAP" id="MF_01660">
    <property type="entry name" value="MenH"/>
    <property type="match status" value="1"/>
</dbReference>
<dbReference type="EMBL" id="NGMO01000001">
    <property type="protein sequence ID" value="OTP11867.1"/>
    <property type="molecule type" value="Genomic_DNA"/>
</dbReference>
<protein>
    <recommendedName>
        <fullName evidence="3">Putative 2-succinyl-6-hydroxy-2,4-cyclohexadiene-1-carboxylate synthase</fullName>
        <shortName evidence="3">SHCHC synthase</shortName>
        <ecNumber evidence="3">4.2.99.20</ecNumber>
    </recommendedName>
</protein>
<dbReference type="InterPro" id="IPR022485">
    <property type="entry name" value="SHCHC_synthase_MenH"/>
</dbReference>
<dbReference type="InterPro" id="IPR029058">
    <property type="entry name" value="AB_hydrolase_fold"/>
</dbReference>
<dbReference type="AlphaFoldDB" id="A0A2C9XQ66"/>
<accession>A0A2C9XQ66</accession>
<dbReference type="EC" id="4.2.99.20" evidence="3"/>
<feature type="domain" description="AB hydrolase-1" evidence="4">
    <location>
        <begin position="25"/>
        <end position="256"/>
    </location>
</feature>
<name>A0A2C9XQ66_9ENTE</name>
<dbReference type="PRINTS" id="PR00111">
    <property type="entry name" value="ABHYDROLASE"/>
</dbReference>
<proteinExistence type="inferred from homology"/>
<dbReference type="GO" id="GO:0070205">
    <property type="term" value="F:2-succinyl-6-hydroxy-2,4-cyclohexadiene-1-carboxylate synthase activity"/>
    <property type="evidence" value="ECO:0007669"/>
    <property type="project" value="UniProtKB-UniRule"/>
</dbReference>
<dbReference type="STRING" id="1987383.A5844_000081"/>
<dbReference type="InterPro" id="IPR000073">
    <property type="entry name" value="AB_hydrolase_1"/>
</dbReference>
<dbReference type="GO" id="GO:0009234">
    <property type="term" value="P:menaquinone biosynthetic process"/>
    <property type="evidence" value="ECO:0007669"/>
    <property type="project" value="UniProtKB-UniRule"/>
</dbReference>
<dbReference type="PANTHER" id="PTHR42916">
    <property type="entry name" value="2-SUCCINYL-5-ENOLPYRUVYL-6-HYDROXY-3-CYCLOHEXENE-1-CARBOXYLATE SYNTHASE"/>
    <property type="match status" value="1"/>
</dbReference>
<keyword evidence="6" id="KW-1185">Reference proteome</keyword>
<comment type="subunit">
    <text evidence="3">Monomer.</text>
</comment>
<comment type="similarity">
    <text evidence="3">Belongs to the AB hydrolase superfamily. MenH family.</text>
</comment>
<dbReference type="RefSeq" id="WP_086283102.1">
    <property type="nucleotide sequence ID" value="NZ_NGMO01000001.1"/>
</dbReference>
<reference evidence="5 6" key="1">
    <citation type="submission" date="2017-05" db="EMBL/GenBank/DDBJ databases">
        <title>The Genome Sequence of Enterococcus sp. 10A9_DIV0425.</title>
        <authorList>
            <consortium name="The Broad Institute Genomics Platform"/>
            <consortium name="The Broad Institute Genomic Center for Infectious Diseases"/>
            <person name="Earl A."/>
            <person name="Manson A."/>
            <person name="Schwartman J."/>
            <person name="Gilmore M."/>
            <person name="Abouelleil A."/>
            <person name="Cao P."/>
            <person name="Chapman S."/>
            <person name="Cusick C."/>
            <person name="Shea T."/>
            <person name="Young S."/>
            <person name="Neafsey D."/>
            <person name="Nusbaum C."/>
            <person name="Birren B."/>
        </authorList>
    </citation>
    <scope>NUCLEOTIDE SEQUENCE [LARGE SCALE GENOMIC DNA]</scope>
    <source>
        <strain evidence="5 6">10A9_DIV0425</strain>
    </source>
</reference>
<comment type="pathway">
    <text evidence="3">Quinol/quinone metabolism; menaquinone biosynthesis.</text>
</comment>
<evidence type="ECO:0000313" key="5">
    <source>
        <dbReference type="EMBL" id="OTP11867.1"/>
    </source>
</evidence>